<evidence type="ECO:0000313" key="10">
    <source>
        <dbReference type="Proteomes" id="UP000325292"/>
    </source>
</evidence>
<evidence type="ECO:0000256" key="1">
    <source>
        <dbReference type="ARBA" id="ARBA00004127"/>
    </source>
</evidence>
<evidence type="ECO:0000256" key="4">
    <source>
        <dbReference type="ARBA" id="ARBA00022989"/>
    </source>
</evidence>
<evidence type="ECO:0000256" key="7">
    <source>
        <dbReference type="SAM" id="Phobius"/>
    </source>
</evidence>
<dbReference type="InterPro" id="IPR001750">
    <property type="entry name" value="ND/Mrp_TM"/>
</dbReference>
<feature type="transmembrane region" description="Helical" evidence="7">
    <location>
        <begin position="27"/>
        <end position="49"/>
    </location>
</feature>
<dbReference type="EMBL" id="CP019454">
    <property type="protein sequence ID" value="AUW93942.1"/>
    <property type="molecule type" value="Genomic_DNA"/>
</dbReference>
<keyword evidence="10" id="KW-1185">Reference proteome</keyword>
<feature type="transmembrane region" description="Helical" evidence="7">
    <location>
        <begin position="118"/>
        <end position="138"/>
    </location>
</feature>
<evidence type="ECO:0000313" key="9">
    <source>
        <dbReference type="EMBL" id="AUW93942.1"/>
    </source>
</evidence>
<dbReference type="PANTHER" id="PTHR43507">
    <property type="entry name" value="NADH-UBIQUINONE OXIDOREDUCTASE CHAIN 4"/>
    <property type="match status" value="1"/>
</dbReference>
<sequence>MVLVWLLAIPLVGSILALASGDRGAKFVAVGLSLVEIVAFIVLLAHGPVTLNAPWIPDWGVRFHLGADGLSMFLIGLTTVMTTMALFASSPAYPKSYFFWILFLEFGMVGVFESLDLMLFYVFWEVILIPIFFLLTGYTGSHGRATAMKWLIMNLVGSLFMLIGIIAVAVLHAQPFGTLTFEINQLTHVPMSAAVAPWIFASFFLAFAIKAPLWPFHGWMPDSYSEAPAPVTALLSGVMSKAGIYGFLRIMLPIFMPQMRHYQTGLLILAAIGLVYGAFMALRQKDMKMAAAYASLSHMGMMALGVFSLTEAGILGATFLMVAHGLIIGGLFVVLGFTEERTKTRDIAAMGGLNDDAPRLAVYFLFFALAALGLPGLPGFTGEYLIIQGLVAHDMVFAVIAGVVLVVAAWYMIRLFQGVMQSVRQGPKIFDLSAAQVGYIGTLALLVVLLGVWPAGITSHAAPTLYHAVHLLATKGGAAS</sequence>
<feature type="domain" description="NADH:quinone oxidoreductase/Mrp antiporter transmembrane" evidence="8">
    <location>
        <begin position="114"/>
        <end position="406"/>
    </location>
</feature>
<feature type="transmembrane region" description="Helical" evidence="7">
    <location>
        <begin position="437"/>
        <end position="456"/>
    </location>
</feature>
<comment type="subcellular location">
    <subcellularLocation>
        <location evidence="1">Endomembrane system</location>
        <topology evidence="1">Multi-pass membrane protein</topology>
    </subcellularLocation>
    <subcellularLocation>
        <location evidence="6">Membrane</location>
        <topology evidence="6">Multi-pass membrane protein</topology>
    </subcellularLocation>
</comment>
<evidence type="ECO:0000259" key="8">
    <source>
        <dbReference type="Pfam" id="PF00361"/>
    </source>
</evidence>
<accession>A0ABN5GZI1</accession>
<name>A0ABN5GZI1_9FIRM</name>
<dbReference type="InterPro" id="IPR010227">
    <property type="entry name" value="NADH_Q_OxRdtase_chainM/4"/>
</dbReference>
<protein>
    <submittedName>
        <fullName evidence="9">NADH dehydrogenase</fullName>
    </submittedName>
</protein>
<feature type="transmembrane region" description="Helical" evidence="7">
    <location>
        <begin position="314"/>
        <end position="337"/>
    </location>
</feature>
<feature type="transmembrane region" description="Helical" evidence="7">
    <location>
        <begin position="289"/>
        <end position="308"/>
    </location>
</feature>
<dbReference type="Proteomes" id="UP000325292">
    <property type="component" value="Chromosome"/>
</dbReference>
<feature type="transmembrane region" description="Helical" evidence="7">
    <location>
        <begin position="191"/>
        <end position="213"/>
    </location>
</feature>
<feature type="transmembrane region" description="Helical" evidence="7">
    <location>
        <begin position="262"/>
        <end position="282"/>
    </location>
</feature>
<evidence type="ECO:0000256" key="3">
    <source>
        <dbReference type="ARBA" id="ARBA00022692"/>
    </source>
</evidence>
<evidence type="ECO:0000256" key="5">
    <source>
        <dbReference type="ARBA" id="ARBA00023136"/>
    </source>
</evidence>
<feature type="transmembrane region" description="Helical" evidence="7">
    <location>
        <begin position="357"/>
        <end position="375"/>
    </location>
</feature>
<dbReference type="PANTHER" id="PTHR43507:SF1">
    <property type="entry name" value="NADH-UBIQUINONE OXIDOREDUCTASE CHAIN 4"/>
    <property type="match status" value="1"/>
</dbReference>
<feature type="transmembrane region" description="Helical" evidence="7">
    <location>
        <begin position="150"/>
        <end position="171"/>
    </location>
</feature>
<feature type="transmembrane region" description="Helical" evidence="7">
    <location>
        <begin position="234"/>
        <end position="256"/>
    </location>
</feature>
<dbReference type="NCBIfam" id="TIGR01972">
    <property type="entry name" value="NDH_I_M"/>
    <property type="match status" value="1"/>
</dbReference>
<evidence type="ECO:0000256" key="6">
    <source>
        <dbReference type="RuleBase" id="RU000320"/>
    </source>
</evidence>
<organism evidence="9 10">
    <name type="scientific">Sulfobacillus thermotolerans</name>
    <dbReference type="NCBI Taxonomy" id="338644"/>
    <lineage>
        <taxon>Bacteria</taxon>
        <taxon>Bacillati</taxon>
        <taxon>Bacillota</taxon>
        <taxon>Clostridia</taxon>
        <taxon>Eubacteriales</taxon>
        <taxon>Clostridiales Family XVII. Incertae Sedis</taxon>
        <taxon>Sulfobacillus</taxon>
    </lineage>
</organism>
<dbReference type="InterPro" id="IPR003918">
    <property type="entry name" value="NADH_UbQ_OxRdtase"/>
</dbReference>
<keyword evidence="3 6" id="KW-0812">Transmembrane</keyword>
<proteinExistence type="inferred from homology"/>
<reference evidence="9 10" key="1">
    <citation type="journal article" date="2019" name="Sci. Rep.">
        <title>Sulfobacillus thermotolerans: new insights into resistance and metabolic capacities of acidophilic chemolithotrophs.</title>
        <authorList>
            <person name="Panyushkina A.E."/>
            <person name="Babenko V.V."/>
            <person name="Nikitina A.S."/>
            <person name="Selezneva O.V."/>
            <person name="Tsaplina I.A."/>
            <person name="Letarova M.A."/>
            <person name="Kostryukova E.S."/>
            <person name="Letarov A.V."/>
        </authorList>
    </citation>
    <scope>NUCLEOTIDE SEQUENCE [LARGE SCALE GENOMIC DNA]</scope>
    <source>
        <strain evidence="9 10">Kr1</strain>
    </source>
</reference>
<comment type="similarity">
    <text evidence="2">Belongs to the complex I subunit 4 family.</text>
</comment>
<keyword evidence="5 7" id="KW-0472">Membrane</keyword>
<feature type="transmembrane region" description="Helical" evidence="7">
    <location>
        <begin position="395"/>
        <end position="416"/>
    </location>
</feature>
<keyword evidence="4 7" id="KW-1133">Transmembrane helix</keyword>
<gene>
    <name evidence="9" type="ORF">BXT84_08265</name>
</gene>
<feature type="transmembrane region" description="Helical" evidence="7">
    <location>
        <begin position="70"/>
        <end position="93"/>
    </location>
</feature>
<dbReference type="Pfam" id="PF00361">
    <property type="entry name" value="Proton_antipo_M"/>
    <property type="match status" value="1"/>
</dbReference>
<evidence type="ECO:0000256" key="2">
    <source>
        <dbReference type="ARBA" id="ARBA00009025"/>
    </source>
</evidence>
<dbReference type="PRINTS" id="PR01437">
    <property type="entry name" value="NUOXDRDTASE4"/>
</dbReference>